<evidence type="ECO:0000259" key="2">
    <source>
        <dbReference type="PROSITE" id="PS50110"/>
    </source>
</evidence>
<name>A0A1Y6D7Z6_9GAMM</name>
<dbReference type="SUPFAM" id="SSF52172">
    <property type="entry name" value="CheY-like"/>
    <property type="match status" value="1"/>
</dbReference>
<proteinExistence type="predicted"/>
<dbReference type="GO" id="GO:0000160">
    <property type="term" value="P:phosphorelay signal transduction system"/>
    <property type="evidence" value="ECO:0007669"/>
    <property type="project" value="InterPro"/>
</dbReference>
<gene>
    <name evidence="4" type="ORF">SAMN02949497_3323</name>
</gene>
<dbReference type="InterPro" id="IPR011006">
    <property type="entry name" value="CheY-like_superfamily"/>
</dbReference>
<dbReference type="Pfam" id="PF13487">
    <property type="entry name" value="HD_5"/>
    <property type="match status" value="1"/>
</dbReference>
<dbReference type="Gene3D" id="3.40.50.2300">
    <property type="match status" value="1"/>
</dbReference>
<dbReference type="GO" id="GO:0008081">
    <property type="term" value="F:phosphoric diester hydrolase activity"/>
    <property type="evidence" value="ECO:0007669"/>
    <property type="project" value="UniProtKB-ARBA"/>
</dbReference>
<dbReference type="AlphaFoldDB" id="A0A1Y6D7Z6"/>
<dbReference type="SUPFAM" id="SSF109604">
    <property type="entry name" value="HD-domain/PDEase-like"/>
    <property type="match status" value="1"/>
</dbReference>
<dbReference type="CDD" id="cd00077">
    <property type="entry name" value="HDc"/>
    <property type="match status" value="1"/>
</dbReference>
<evidence type="ECO:0000259" key="3">
    <source>
        <dbReference type="PROSITE" id="PS51832"/>
    </source>
</evidence>
<accession>A0A1Y6D7Z6</accession>
<evidence type="ECO:0000313" key="4">
    <source>
        <dbReference type="EMBL" id="SMF95945.1"/>
    </source>
</evidence>
<dbReference type="PANTHER" id="PTHR45228">
    <property type="entry name" value="CYCLIC DI-GMP PHOSPHODIESTERASE TM_0186-RELATED"/>
    <property type="match status" value="1"/>
</dbReference>
<evidence type="ECO:0000256" key="1">
    <source>
        <dbReference type="PROSITE-ProRule" id="PRU00169"/>
    </source>
</evidence>
<dbReference type="PANTHER" id="PTHR45228:SF5">
    <property type="entry name" value="CYCLIC DI-GMP PHOSPHODIESTERASE VC_1348-RELATED"/>
    <property type="match status" value="1"/>
</dbReference>
<keyword evidence="1" id="KW-0597">Phosphoprotein</keyword>
<dbReference type="SMART" id="SM00448">
    <property type="entry name" value="REC"/>
    <property type="match status" value="1"/>
</dbReference>
<dbReference type="PROSITE" id="PS50110">
    <property type="entry name" value="RESPONSE_REGULATORY"/>
    <property type="match status" value="1"/>
</dbReference>
<feature type="domain" description="HD-GYP" evidence="3">
    <location>
        <begin position="156"/>
        <end position="367"/>
    </location>
</feature>
<dbReference type="InterPro" id="IPR003607">
    <property type="entry name" value="HD/PDEase_dom"/>
</dbReference>
<feature type="domain" description="Response regulatory" evidence="2">
    <location>
        <begin position="13"/>
        <end position="129"/>
    </location>
</feature>
<protein>
    <submittedName>
        <fullName evidence="4">Putative two-component system response regulator</fullName>
    </submittedName>
</protein>
<dbReference type="RefSeq" id="WP_254899397.1">
    <property type="nucleotide sequence ID" value="NZ_FXAM01000001.1"/>
</dbReference>
<dbReference type="EMBL" id="FXAM01000001">
    <property type="protein sequence ID" value="SMF95945.1"/>
    <property type="molecule type" value="Genomic_DNA"/>
</dbReference>
<evidence type="ECO:0000313" key="5">
    <source>
        <dbReference type="Proteomes" id="UP000192923"/>
    </source>
</evidence>
<sequence length="377" mass="41707">MDKQRTPDCFDATLLVVDDGPENLTVMGDLLRPFYRVRVANSGQRALAVVATPPTPDLILLDIMMPGMDGYTVLAQLRDHPSFHDIPVIFVTALDTPEDEERGLALGAVDYITKPLRPAVVLARVRAHLELKRARDGLRDQADYLEAQVARCLSENQAIQEAGIQALARLVEIRDQETGAHLRRTQEYVRVLARRLLGHPRFAGILDERVIEVMAKSALLHDIGKVGIPDHILFKPGRLTPEEQAVMRTHSNLGGDAIAEVLGRVERSLEFLGLAQEIARHHHEQWDGGGYPDGLAGEAIPVSARLIALADVFDALTSERVYKAGLSFAEARAVIARERGRHFDPDIVDAFLEVFDEFQRIAQRHADPELCGQSGEG</sequence>
<dbReference type="Gene3D" id="1.10.3210.10">
    <property type="entry name" value="Hypothetical protein af1432"/>
    <property type="match status" value="1"/>
</dbReference>
<organism evidence="4 5">
    <name type="scientific">Methylomagnum ishizawai</name>
    <dbReference type="NCBI Taxonomy" id="1760988"/>
    <lineage>
        <taxon>Bacteria</taxon>
        <taxon>Pseudomonadati</taxon>
        <taxon>Pseudomonadota</taxon>
        <taxon>Gammaproteobacteria</taxon>
        <taxon>Methylococcales</taxon>
        <taxon>Methylococcaceae</taxon>
        <taxon>Methylomagnum</taxon>
    </lineage>
</organism>
<feature type="modified residue" description="4-aspartylphosphate" evidence="1">
    <location>
        <position position="62"/>
    </location>
</feature>
<dbReference type="InterPro" id="IPR001789">
    <property type="entry name" value="Sig_transdc_resp-reg_receiver"/>
</dbReference>
<dbReference type="SMART" id="SM00471">
    <property type="entry name" value="HDc"/>
    <property type="match status" value="1"/>
</dbReference>
<dbReference type="PROSITE" id="PS51832">
    <property type="entry name" value="HD_GYP"/>
    <property type="match status" value="1"/>
</dbReference>
<dbReference type="Pfam" id="PF00072">
    <property type="entry name" value="Response_reg"/>
    <property type="match status" value="1"/>
</dbReference>
<dbReference type="Proteomes" id="UP000192923">
    <property type="component" value="Unassembled WGS sequence"/>
</dbReference>
<dbReference type="InterPro" id="IPR052020">
    <property type="entry name" value="Cyclic_di-GMP/3'3'-cGAMP_PDE"/>
</dbReference>
<dbReference type="InterPro" id="IPR037522">
    <property type="entry name" value="HD_GYP_dom"/>
</dbReference>
<dbReference type="STRING" id="1760988.SAMN02949497_3323"/>
<keyword evidence="5" id="KW-1185">Reference proteome</keyword>
<reference evidence="4 5" key="1">
    <citation type="submission" date="2016-12" db="EMBL/GenBank/DDBJ databases">
        <authorList>
            <person name="Song W.-J."/>
            <person name="Kurnit D.M."/>
        </authorList>
    </citation>
    <scope>NUCLEOTIDE SEQUENCE [LARGE SCALE GENOMIC DNA]</scope>
    <source>
        <strain evidence="4 5">175</strain>
    </source>
</reference>